<reference evidence="1 2" key="1">
    <citation type="submission" date="2019-05" db="EMBL/GenBank/DDBJ databases">
        <authorList>
            <person name="Stoner T.H."/>
            <person name="Aull H.G."/>
            <person name="Divens A.M."/>
            <person name="Zack K."/>
            <person name="Garlena R.A."/>
            <person name="Russell D.A."/>
            <person name="Pope W.H."/>
            <person name="Jacobs-Sera D."/>
            <person name="Hatfull G.F."/>
        </authorList>
    </citation>
    <scope>NUCLEOTIDE SEQUENCE [LARGE SCALE GENOMIC DNA]</scope>
</reference>
<protein>
    <submittedName>
        <fullName evidence="1">ThyX-like thymidylate synthase</fullName>
    </submittedName>
</protein>
<name>A0A514DDA4_9CAUD</name>
<proteinExistence type="predicted"/>
<gene>
    <name evidence="1" type="primary">7</name>
    <name evidence="1" type="ORF">PBI_CINNA_7</name>
</gene>
<evidence type="ECO:0000313" key="1">
    <source>
        <dbReference type="EMBL" id="QDH91592.1"/>
    </source>
</evidence>
<organism evidence="1 2">
    <name type="scientific">Microbacterium phage Cinna</name>
    <dbReference type="NCBI Taxonomy" id="2591215"/>
    <lineage>
        <taxon>Viruses</taxon>
        <taxon>Duplodnaviria</taxon>
        <taxon>Heunggongvirae</taxon>
        <taxon>Uroviricota</taxon>
        <taxon>Caudoviricetes</taxon>
        <taxon>Kutznervirinae</taxon>
        <taxon>Mementomorivirus</taxon>
        <taxon>Mementomorivirus cinna</taxon>
    </lineage>
</organism>
<dbReference type="EMBL" id="MK937591">
    <property type="protein sequence ID" value="QDH91592.1"/>
    <property type="molecule type" value="Genomic_DNA"/>
</dbReference>
<dbReference type="GeneID" id="80004675"/>
<sequence>MTDDEALGTLIVAVDVVCPYCQAVIGKAREGWLIGVEHGTGGRHSFIVADPEKVRARMTPGPLTVDIGAAR</sequence>
<accession>A0A514DDA4</accession>
<dbReference type="KEGG" id="vg:80004675"/>
<evidence type="ECO:0000313" key="2">
    <source>
        <dbReference type="Proteomes" id="UP000317804"/>
    </source>
</evidence>
<dbReference type="Proteomes" id="UP000317804">
    <property type="component" value="Segment"/>
</dbReference>
<dbReference type="RefSeq" id="YP_010751015.1">
    <property type="nucleotide sequence ID" value="NC_073365.1"/>
</dbReference>
<keyword evidence="2" id="KW-1185">Reference proteome</keyword>